<dbReference type="AlphaFoldDB" id="A0A151Y4P9"/>
<keyword evidence="3" id="KW-1185">Reference proteome</keyword>
<dbReference type="EMBL" id="LUAW01000012">
    <property type="protein sequence ID" value="KYQ73003.1"/>
    <property type="molecule type" value="Genomic_DNA"/>
</dbReference>
<organism evidence="2 3">
    <name type="scientific">Acinetobacter pragensis</name>
    <dbReference type="NCBI Taxonomy" id="1806892"/>
    <lineage>
        <taxon>Bacteria</taxon>
        <taxon>Pseudomonadati</taxon>
        <taxon>Pseudomonadota</taxon>
        <taxon>Gammaproteobacteria</taxon>
        <taxon>Moraxellales</taxon>
        <taxon>Moraxellaceae</taxon>
        <taxon>Acinetobacter</taxon>
    </lineage>
</organism>
<dbReference type="Proteomes" id="UP000076276">
    <property type="component" value="Unassembled WGS sequence"/>
</dbReference>
<accession>A0A151Y4P9</accession>
<dbReference type="RefSeq" id="WP_067666855.1">
    <property type="nucleotide sequence ID" value="NZ_CBCSIK010000005.1"/>
</dbReference>
<reference evidence="2 3" key="1">
    <citation type="submission" date="2016-03" db="EMBL/GenBank/DDBJ databases">
        <title>Acinetobacter genomospecies 28 strain ANC 4149.</title>
        <authorList>
            <person name="Radolfova-Krizova L."/>
            <person name="Nemec A."/>
        </authorList>
    </citation>
    <scope>NUCLEOTIDE SEQUENCE [LARGE SCALE GENOMIC DNA]</scope>
    <source>
        <strain evidence="2 3">ANC 4149</strain>
    </source>
</reference>
<gene>
    <name evidence="2" type="ORF">AZH43_01530</name>
</gene>
<feature type="compositionally biased region" description="Basic and acidic residues" evidence="1">
    <location>
        <begin position="99"/>
        <end position="112"/>
    </location>
</feature>
<protein>
    <submittedName>
        <fullName evidence="2">Uncharacterized protein</fullName>
    </submittedName>
</protein>
<evidence type="ECO:0000313" key="2">
    <source>
        <dbReference type="EMBL" id="KYQ73003.1"/>
    </source>
</evidence>
<sequence>MDFILFLVFAGIIFVISAKPFKQFKLKPQTSARSAKAAAVQSFSHGPVRASVPALLGIEITRIQQRRLGKDDPSVLAANLAKRHTAQATPDLFRQRAKKLEKAVHHRNESAQRKTAAAPLRKEDLAKLLSDLFSNKR</sequence>
<evidence type="ECO:0000256" key="1">
    <source>
        <dbReference type="SAM" id="MobiDB-lite"/>
    </source>
</evidence>
<evidence type="ECO:0000313" key="3">
    <source>
        <dbReference type="Proteomes" id="UP000076276"/>
    </source>
</evidence>
<dbReference type="OrthoDB" id="6713182at2"/>
<comment type="caution">
    <text evidence="2">The sequence shown here is derived from an EMBL/GenBank/DDBJ whole genome shotgun (WGS) entry which is preliminary data.</text>
</comment>
<proteinExistence type="predicted"/>
<name>A0A151Y4P9_9GAMM</name>
<feature type="region of interest" description="Disordered" evidence="1">
    <location>
        <begin position="99"/>
        <end position="119"/>
    </location>
</feature>